<keyword evidence="8 10" id="KW-0472">Membrane</keyword>
<evidence type="ECO:0000313" key="13">
    <source>
        <dbReference type="Proteomes" id="UP000008793"/>
    </source>
</evidence>
<dbReference type="Proteomes" id="UP000008793">
    <property type="component" value="Chromosome"/>
</dbReference>
<comment type="subcellular location">
    <subcellularLocation>
        <location evidence="1">Cell membrane</location>
        <topology evidence="1">Multi-pass membrane protein</topology>
    </subcellularLocation>
</comment>
<dbReference type="PANTHER" id="PTHR33121">
    <property type="entry name" value="CYCLIC DI-GMP PHOSPHODIESTERASE PDEF"/>
    <property type="match status" value="1"/>
</dbReference>
<evidence type="ECO:0000256" key="7">
    <source>
        <dbReference type="ARBA" id="ARBA00022989"/>
    </source>
</evidence>
<organism evidence="13">
    <name type="scientific">Erwinia billingiae (strain Eb661)</name>
    <dbReference type="NCBI Taxonomy" id="634500"/>
    <lineage>
        <taxon>Bacteria</taxon>
        <taxon>Pseudomonadati</taxon>
        <taxon>Pseudomonadota</taxon>
        <taxon>Gammaproteobacteria</taxon>
        <taxon>Enterobacterales</taxon>
        <taxon>Erwiniaceae</taxon>
        <taxon>Erwinia</taxon>
    </lineage>
</organism>
<dbReference type="GO" id="GO:0071111">
    <property type="term" value="F:cyclic-guanylate-specific phosphodiesterase activity"/>
    <property type="evidence" value="ECO:0007669"/>
    <property type="project" value="UniProtKB-EC"/>
</dbReference>
<keyword evidence="5 10" id="KW-0812">Transmembrane</keyword>
<evidence type="ECO:0000313" key="12">
    <source>
        <dbReference type="EMBL" id="CAX61818.1"/>
    </source>
</evidence>
<evidence type="ECO:0000256" key="9">
    <source>
        <dbReference type="ARBA" id="ARBA00034290"/>
    </source>
</evidence>
<dbReference type="eggNOG" id="COG4943">
    <property type="taxonomic scope" value="Bacteria"/>
</dbReference>
<gene>
    <name evidence="12" type="ordered locus">EbC_42870</name>
</gene>
<comment type="catalytic activity">
    <reaction evidence="9">
        <text>3',3'-c-di-GMP + H2O = 5'-phosphoguanylyl(3'-&gt;5')guanosine + H(+)</text>
        <dbReference type="Rhea" id="RHEA:24902"/>
        <dbReference type="ChEBI" id="CHEBI:15377"/>
        <dbReference type="ChEBI" id="CHEBI:15378"/>
        <dbReference type="ChEBI" id="CHEBI:58754"/>
        <dbReference type="ChEBI" id="CHEBI:58805"/>
        <dbReference type="EC" id="3.1.4.52"/>
    </reaction>
</comment>
<dbReference type="InterPro" id="IPR050706">
    <property type="entry name" value="Cyclic-di-GMP_PDE-like"/>
</dbReference>
<evidence type="ECO:0000256" key="8">
    <source>
        <dbReference type="ARBA" id="ARBA00023136"/>
    </source>
</evidence>
<feature type="domain" description="EAL" evidence="11">
    <location>
        <begin position="266"/>
        <end position="518"/>
    </location>
</feature>
<evidence type="ECO:0000256" key="4">
    <source>
        <dbReference type="ARBA" id="ARBA00022636"/>
    </source>
</evidence>
<dbReference type="RefSeq" id="WP_013204289.1">
    <property type="nucleotide sequence ID" value="NC_014306.1"/>
</dbReference>
<keyword evidence="6" id="KW-0378">Hydrolase</keyword>
<dbReference type="EC" id="3.1.4.52" evidence="2"/>
<dbReference type="GeneID" id="90514211"/>
<dbReference type="Pfam" id="PF00563">
    <property type="entry name" value="EAL"/>
    <property type="match status" value="1"/>
</dbReference>
<keyword evidence="3" id="KW-1003">Cell membrane</keyword>
<dbReference type="GO" id="GO:0005886">
    <property type="term" value="C:plasma membrane"/>
    <property type="evidence" value="ECO:0007669"/>
    <property type="project" value="UniProtKB-SubCell"/>
</dbReference>
<dbReference type="HOGENOM" id="CLU_000445_131_2_6"/>
<dbReference type="Gene3D" id="3.20.20.450">
    <property type="entry name" value="EAL domain"/>
    <property type="match status" value="1"/>
</dbReference>
<evidence type="ECO:0000256" key="2">
    <source>
        <dbReference type="ARBA" id="ARBA00012282"/>
    </source>
</evidence>
<dbReference type="PROSITE" id="PS50883">
    <property type="entry name" value="EAL"/>
    <property type="match status" value="1"/>
</dbReference>
<dbReference type="PANTHER" id="PTHR33121:SF81">
    <property type="entry name" value="CYCLIC DI-GMP PHOSPHODIESTERASE PDEB-RELATED"/>
    <property type="match status" value="1"/>
</dbReference>
<dbReference type="KEGG" id="ebi:EbC_42870"/>
<dbReference type="SUPFAM" id="SSF141868">
    <property type="entry name" value="EAL domain-like"/>
    <property type="match status" value="1"/>
</dbReference>
<evidence type="ECO:0000256" key="10">
    <source>
        <dbReference type="SAM" id="Phobius"/>
    </source>
</evidence>
<dbReference type="STRING" id="634500.EbC_42870"/>
<keyword evidence="7 10" id="KW-1133">Transmembrane helix</keyword>
<name>D8MYB1_ERWBE</name>
<keyword evidence="13" id="KW-1185">Reference proteome</keyword>
<evidence type="ECO:0000256" key="3">
    <source>
        <dbReference type="ARBA" id="ARBA00022475"/>
    </source>
</evidence>
<dbReference type="AlphaFoldDB" id="D8MYB1"/>
<dbReference type="SMART" id="SM00052">
    <property type="entry name" value="EAL"/>
    <property type="match status" value="1"/>
</dbReference>
<evidence type="ECO:0000259" key="11">
    <source>
        <dbReference type="PROSITE" id="PS50883"/>
    </source>
</evidence>
<evidence type="ECO:0000256" key="5">
    <source>
        <dbReference type="ARBA" id="ARBA00022692"/>
    </source>
</evidence>
<accession>D8MYB1</accession>
<dbReference type="InterPro" id="IPR001633">
    <property type="entry name" value="EAL_dom"/>
</dbReference>
<dbReference type="InterPro" id="IPR024744">
    <property type="entry name" value="CSS-motif_dom"/>
</dbReference>
<dbReference type="Pfam" id="PF12792">
    <property type="entry name" value="CSS-motif"/>
    <property type="match status" value="1"/>
</dbReference>
<evidence type="ECO:0000256" key="1">
    <source>
        <dbReference type="ARBA" id="ARBA00004651"/>
    </source>
</evidence>
<dbReference type="EMBL" id="FP236843">
    <property type="protein sequence ID" value="CAX61818.1"/>
    <property type="molecule type" value="Genomic_DNA"/>
</dbReference>
<dbReference type="CDD" id="cd01948">
    <property type="entry name" value="EAL"/>
    <property type="match status" value="1"/>
</dbReference>
<keyword evidence="4" id="KW-0973">c-di-GMP</keyword>
<protein>
    <recommendedName>
        <fullName evidence="2">cyclic-guanylate-specific phosphodiesterase</fullName>
        <ecNumber evidence="2">3.1.4.52</ecNumber>
    </recommendedName>
</protein>
<evidence type="ECO:0000256" key="6">
    <source>
        <dbReference type="ARBA" id="ARBA00022801"/>
    </source>
</evidence>
<dbReference type="InterPro" id="IPR035919">
    <property type="entry name" value="EAL_sf"/>
</dbReference>
<proteinExistence type="predicted"/>
<feature type="transmembrane region" description="Helical" evidence="10">
    <location>
        <begin position="241"/>
        <end position="263"/>
    </location>
</feature>
<sequence>MDSIFKTSPQKKGLFLTIAGLAPLLLCLLFTFIDARQIVQRQQSVTASMLLTQAESISDQAWNMVGYLRKFSDKSCTDINEQLQEYASQYPYFRSIGVMQDDEVTCSSMYAGLRGDLKTMLQGPPPETRKAWWMTSLAGTFSVKDRPAVIYVRDTPSMFSSYAIVDGQYLLDFMDAVGKSHDYAIVLQFGGGYRIASGTLPDERASLLRAHTLVETSQRYPIVATVTSPARDLALTWRHGMVTFIPMAAIFSLLLMMVTNNWLKRKVSIRDQLKRAIQRREFSVNYQPVYNVETGKASGAEALMRWKLPNGRWARPDLFIQAAEEEGMIVPLTQSLLQNIAEDMRDWQIPPNFHIGLNIAGEHIQHADFMADIREFAAKIAHHQPNITLELTERSLISDGDDVISKLQQLRREGIKIAIDDFGTGHCSLSYLQTFPLDYLKIDRGFVNAIESVEGEAPVLDAIIMLSHKLKLSIVAEGVETPLQLEYLKKRGVIFIQGYLYARPMTGSALMAWMEEQNQQPWTSVPVAVREE</sequence>
<reference evidence="12 13" key="1">
    <citation type="journal article" date="2010" name="BMC Genomics">
        <title>Genome comparison of the epiphytic bacteria Erwinia billingiae and E. tasmaniensis with the pear pathogen E. pyrifoliae.</title>
        <authorList>
            <person name="Kube M."/>
            <person name="Migdoll A.M."/>
            <person name="Gehring I."/>
            <person name="Heitmann K."/>
            <person name="Mayer Y."/>
            <person name="Kuhl H."/>
            <person name="Knaust F."/>
            <person name="Geider K."/>
            <person name="Reinhardt R."/>
        </authorList>
    </citation>
    <scope>NUCLEOTIDE SEQUENCE [LARGE SCALE GENOMIC DNA]</scope>
    <source>
        <strain evidence="12 13">Eb661</strain>
    </source>
</reference>